<proteinExistence type="predicted"/>
<evidence type="ECO:0000313" key="2">
    <source>
        <dbReference type="EMBL" id="KAL3777889.1"/>
    </source>
</evidence>
<comment type="caution">
    <text evidence="2">The sequence shown here is derived from an EMBL/GenBank/DDBJ whole genome shotgun (WGS) entry which is preliminary data.</text>
</comment>
<sequence>MTVNVKTLAPPETGSASEANDRWTGRLDDSHRHSLGSNMTRQVHQSLHNNQTQFRTAGQN</sequence>
<dbReference type="Proteomes" id="UP001530315">
    <property type="component" value="Unassembled WGS sequence"/>
</dbReference>
<organism evidence="2 3">
    <name type="scientific">Stephanodiscus triporus</name>
    <dbReference type="NCBI Taxonomy" id="2934178"/>
    <lineage>
        <taxon>Eukaryota</taxon>
        <taxon>Sar</taxon>
        <taxon>Stramenopiles</taxon>
        <taxon>Ochrophyta</taxon>
        <taxon>Bacillariophyta</taxon>
        <taxon>Coscinodiscophyceae</taxon>
        <taxon>Thalassiosirophycidae</taxon>
        <taxon>Stephanodiscales</taxon>
        <taxon>Stephanodiscaceae</taxon>
        <taxon>Stephanodiscus</taxon>
    </lineage>
</organism>
<gene>
    <name evidence="2" type="ORF">ACHAW5_002060</name>
</gene>
<dbReference type="EMBL" id="JALLAZ020001257">
    <property type="protein sequence ID" value="KAL3777889.1"/>
    <property type="molecule type" value="Genomic_DNA"/>
</dbReference>
<dbReference type="AlphaFoldDB" id="A0ABD3NQ84"/>
<evidence type="ECO:0000256" key="1">
    <source>
        <dbReference type="SAM" id="MobiDB-lite"/>
    </source>
</evidence>
<reference evidence="2 3" key="1">
    <citation type="submission" date="2024-10" db="EMBL/GenBank/DDBJ databases">
        <title>Updated reference genomes for cyclostephanoid diatoms.</title>
        <authorList>
            <person name="Roberts W.R."/>
            <person name="Alverson A.J."/>
        </authorList>
    </citation>
    <scope>NUCLEOTIDE SEQUENCE [LARGE SCALE GENOMIC DNA]</scope>
    <source>
        <strain evidence="2 3">AJA276-08</strain>
    </source>
</reference>
<feature type="compositionally biased region" description="Basic and acidic residues" evidence="1">
    <location>
        <begin position="19"/>
        <end position="32"/>
    </location>
</feature>
<feature type="compositionally biased region" description="Polar residues" evidence="1">
    <location>
        <begin position="35"/>
        <end position="60"/>
    </location>
</feature>
<protein>
    <submittedName>
        <fullName evidence="2">Uncharacterized protein</fullName>
    </submittedName>
</protein>
<accession>A0ABD3NQ84</accession>
<keyword evidence="3" id="KW-1185">Reference proteome</keyword>
<name>A0ABD3NQ84_9STRA</name>
<evidence type="ECO:0000313" key="3">
    <source>
        <dbReference type="Proteomes" id="UP001530315"/>
    </source>
</evidence>
<feature type="region of interest" description="Disordered" evidence="1">
    <location>
        <begin position="1"/>
        <end position="60"/>
    </location>
</feature>